<dbReference type="Pfam" id="PF00561">
    <property type="entry name" value="Abhydrolase_1"/>
    <property type="match status" value="1"/>
</dbReference>
<dbReference type="Gene3D" id="3.40.50.1820">
    <property type="entry name" value="alpha/beta hydrolase"/>
    <property type="match status" value="1"/>
</dbReference>
<proteinExistence type="inferred from homology"/>
<dbReference type="PIRSF" id="PIRSF005211">
    <property type="entry name" value="Ab_hydro_YheT"/>
    <property type="match status" value="1"/>
</dbReference>
<keyword evidence="5" id="KW-1185">Reference proteome</keyword>
<organism evidence="4 5">
    <name type="scientific">Stieleria marina</name>
    <dbReference type="NCBI Taxonomy" id="1930275"/>
    <lineage>
        <taxon>Bacteria</taxon>
        <taxon>Pseudomonadati</taxon>
        <taxon>Planctomycetota</taxon>
        <taxon>Planctomycetia</taxon>
        <taxon>Pirellulales</taxon>
        <taxon>Pirellulaceae</taxon>
        <taxon>Stieleria</taxon>
    </lineage>
</organism>
<name>A0A517NPF5_9BACT</name>
<evidence type="ECO:0000313" key="5">
    <source>
        <dbReference type="Proteomes" id="UP000319817"/>
    </source>
</evidence>
<dbReference type="Proteomes" id="UP000319817">
    <property type="component" value="Chromosome"/>
</dbReference>
<dbReference type="InterPro" id="IPR000073">
    <property type="entry name" value="AB_hydrolase_1"/>
</dbReference>
<accession>A0A517NPF5</accession>
<feature type="active site" description="Charge relay system" evidence="2">
    <location>
        <position position="144"/>
    </location>
</feature>
<reference evidence="4 5" key="1">
    <citation type="submission" date="2019-02" db="EMBL/GenBank/DDBJ databases">
        <title>Deep-cultivation of Planctomycetes and their phenomic and genomic characterization uncovers novel biology.</title>
        <authorList>
            <person name="Wiegand S."/>
            <person name="Jogler M."/>
            <person name="Boedeker C."/>
            <person name="Pinto D."/>
            <person name="Vollmers J."/>
            <person name="Rivas-Marin E."/>
            <person name="Kohn T."/>
            <person name="Peeters S.H."/>
            <person name="Heuer A."/>
            <person name="Rast P."/>
            <person name="Oberbeckmann S."/>
            <person name="Bunk B."/>
            <person name="Jeske O."/>
            <person name="Meyerdierks A."/>
            <person name="Storesund J.E."/>
            <person name="Kallscheuer N."/>
            <person name="Luecker S."/>
            <person name="Lage O.M."/>
            <person name="Pohl T."/>
            <person name="Merkel B.J."/>
            <person name="Hornburger P."/>
            <person name="Mueller R.-W."/>
            <person name="Bruemmer F."/>
            <person name="Labrenz M."/>
            <person name="Spormann A.M."/>
            <person name="Op den Camp H."/>
            <person name="Overmann J."/>
            <person name="Amann R."/>
            <person name="Jetten M.S.M."/>
            <person name="Mascher T."/>
            <person name="Medema M.H."/>
            <person name="Devos D.P."/>
            <person name="Kaster A.-K."/>
            <person name="Ovreas L."/>
            <person name="Rohde M."/>
            <person name="Galperin M.Y."/>
            <person name="Jogler C."/>
        </authorList>
    </citation>
    <scope>NUCLEOTIDE SEQUENCE [LARGE SCALE GENOMIC DNA]</scope>
    <source>
        <strain evidence="4 5">K23_9</strain>
    </source>
</reference>
<dbReference type="InterPro" id="IPR029058">
    <property type="entry name" value="AB_hydrolase_fold"/>
</dbReference>
<dbReference type="PANTHER" id="PTHR10794">
    <property type="entry name" value="ABHYDROLASE DOMAIN-CONTAINING PROTEIN"/>
    <property type="match status" value="1"/>
</dbReference>
<protein>
    <submittedName>
        <fullName evidence="4">Putative hydrolase</fullName>
    </submittedName>
</protein>
<evidence type="ECO:0000256" key="1">
    <source>
        <dbReference type="ARBA" id="ARBA00010884"/>
    </source>
</evidence>
<feature type="active site" description="Charge relay system" evidence="2">
    <location>
        <position position="277"/>
    </location>
</feature>
<evidence type="ECO:0000313" key="4">
    <source>
        <dbReference type="EMBL" id="QDT09012.1"/>
    </source>
</evidence>
<dbReference type="GO" id="GO:0034338">
    <property type="term" value="F:short-chain carboxylesterase activity"/>
    <property type="evidence" value="ECO:0007669"/>
    <property type="project" value="TreeGrafter"/>
</dbReference>
<dbReference type="OrthoDB" id="332676at2"/>
<comment type="similarity">
    <text evidence="1">Belongs to the AB hydrolase superfamily. AB hydrolase 4 family.</text>
</comment>
<dbReference type="AlphaFoldDB" id="A0A517NPF5"/>
<dbReference type="InterPro" id="IPR012020">
    <property type="entry name" value="ABHD4"/>
</dbReference>
<dbReference type="SUPFAM" id="SSF53474">
    <property type="entry name" value="alpha/beta-Hydrolases"/>
    <property type="match status" value="1"/>
</dbReference>
<dbReference type="GO" id="GO:0047372">
    <property type="term" value="F:monoacylglycerol lipase activity"/>
    <property type="evidence" value="ECO:0007669"/>
    <property type="project" value="TreeGrafter"/>
</dbReference>
<evidence type="ECO:0000256" key="2">
    <source>
        <dbReference type="PIRSR" id="PIRSR005211-1"/>
    </source>
</evidence>
<keyword evidence="4" id="KW-0378">Hydrolase</keyword>
<sequence length="329" mass="36037">MLPFDPPKFNSHALIRGGHLQTIFSVGRTEPAPPDSQEHRVVLPDGDSIVLQDNQAVNWRPGHASLLMIHGLSGCHGSPYMIRLANRFVKNGWRVFRMDMRGCGAAWSLASQLSHAGRSDDLVAGLAAAAQITQSGPMHAIGVSLGANQLLRAVGRIGSGIDREPDWFGRLNRIAAVVPPLNLLACSENMQRPSRRIYNHYFIAQLLARIPQQVSQRVDCQEILAGPRPRTLRELDDRMTAPLSGYASAVQYYQDASACHVVNDNPVKTLVVAADDDPIVPITCFTESEVPFSPSTQLLISRGGGHNGFIGPRKVSWLDGLMQQWFVGR</sequence>
<feature type="active site" description="Charge relay system" evidence="2">
    <location>
        <position position="306"/>
    </location>
</feature>
<dbReference type="RefSeq" id="WP_145416459.1">
    <property type="nucleotide sequence ID" value="NZ_CP036526.1"/>
</dbReference>
<dbReference type="EMBL" id="CP036526">
    <property type="protein sequence ID" value="QDT09012.1"/>
    <property type="molecule type" value="Genomic_DNA"/>
</dbReference>
<dbReference type="InterPro" id="IPR050960">
    <property type="entry name" value="AB_hydrolase_4_sf"/>
</dbReference>
<gene>
    <name evidence="4" type="ORF">K239x_09550</name>
</gene>
<dbReference type="PANTHER" id="PTHR10794:SF94">
    <property type="entry name" value="ESTERASE YHET-RELATED"/>
    <property type="match status" value="1"/>
</dbReference>
<evidence type="ECO:0000259" key="3">
    <source>
        <dbReference type="Pfam" id="PF00561"/>
    </source>
</evidence>
<feature type="domain" description="AB hydrolase-1" evidence="3">
    <location>
        <begin position="66"/>
        <end position="156"/>
    </location>
</feature>